<name>A0A3G8WY89_9FLAO</name>
<evidence type="ECO:0000313" key="2">
    <source>
        <dbReference type="Proteomes" id="UP000282297"/>
    </source>
</evidence>
<dbReference type="Proteomes" id="UP000282297">
    <property type="component" value="Chromosome"/>
</dbReference>
<organism evidence="1 2">
    <name type="scientific">Chryseobacterium taklimakanense</name>
    <dbReference type="NCBI Taxonomy" id="536441"/>
    <lineage>
        <taxon>Bacteria</taxon>
        <taxon>Pseudomonadati</taxon>
        <taxon>Bacteroidota</taxon>
        <taxon>Flavobacteriia</taxon>
        <taxon>Flavobacteriales</taxon>
        <taxon>Weeksellaceae</taxon>
        <taxon>Chryseobacterium group</taxon>
        <taxon>Chryseobacterium</taxon>
    </lineage>
</organism>
<reference evidence="2" key="1">
    <citation type="submission" date="2018-11" db="EMBL/GenBank/DDBJ databases">
        <title>Proposal to divide the Flavobacteriaceae and reorganize its genera based on Amino Acid Identity values calculated from whole genome sequences.</title>
        <authorList>
            <person name="Nicholson A.C."/>
            <person name="Gulvik C.A."/>
            <person name="Whitney A.M."/>
            <person name="Humrighouse B.W."/>
            <person name="Bell M."/>
            <person name="Holmes B."/>
            <person name="Steigerwalt A.B."/>
            <person name="Villarma A."/>
            <person name="Sheth M."/>
            <person name="Batra D."/>
            <person name="Pryor J."/>
            <person name="Bernardet J.-F."/>
            <person name="Hugo C."/>
            <person name="Kampfer P."/>
            <person name="Newman J.D."/>
            <person name="McQuiston J.R."/>
        </authorList>
    </citation>
    <scope>NUCLEOTIDE SEQUENCE [LARGE SCALE GENOMIC DNA]</scope>
    <source>
        <strain evidence="2">H4753</strain>
    </source>
</reference>
<evidence type="ECO:0000313" key="1">
    <source>
        <dbReference type="EMBL" id="AZI20726.1"/>
    </source>
</evidence>
<dbReference type="EMBL" id="CP034171">
    <property type="protein sequence ID" value="AZI20726.1"/>
    <property type="molecule type" value="Genomic_DNA"/>
</dbReference>
<gene>
    <name evidence="1" type="ORF">EIH08_08420</name>
</gene>
<sequence>MKNKYLPFQIGEQYENWEFDLEYLQEEKIPGYDSYLYLWKKPFLHIIPSRIELIFSLDILQVVIMTCKFENLEQLNQFREILDLKFGERRKLENKYLDAEIYEIENLEMCLIYKPVVYRIDLAYGKIKYLREIYQ</sequence>
<dbReference type="RefSeq" id="WP_124784913.1">
    <property type="nucleotide sequence ID" value="NZ_CP034171.1"/>
</dbReference>
<accession>A0A3G8WY89</accession>
<proteinExistence type="predicted"/>
<dbReference type="AlphaFoldDB" id="A0A3G8WY89"/>
<protein>
    <submittedName>
        <fullName evidence="1">Uncharacterized protein</fullName>
    </submittedName>
</protein>